<dbReference type="EMBL" id="AWWK01000090">
    <property type="protein sequence ID" value="ETY72719.1"/>
    <property type="molecule type" value="Genomic_DNA"/>
</dbReference>
<name>W6T4D9_9LACO</name>
<dbReference type="PATRIC" id="fig|1400520.3.peg.3167"/>
<sequence length="408" mass="45927">MYLVIVGIVSVSLLFLFWKKQINLLNPIVLYCVIWGGMVALYVLPIFTNFPELTLKSWVLILGAGISFVLGALFGMASFRNKISKKSILYSYSTLETFLLFLLLIIVSAYILTILKLGIPPLLGGSLARVNYYVSYIEPAYLLIFPFWFGCLFLIKQKYHVRFNIILIFFSLILTLTKGNKFPLIFLIGLIIYFTSINKNLKVKYLVYTLVVVVGVFVLSSLFITKSTSAVVQIQNTLLGVSIPSYLHFIIDPILYLTNNLMNVNNFWNADVHHSFGIQQFSGIVHDAGLNSLIAKVISDNNQIWSGSLQYSWLTTGTYLKTLYLDFGTIGVLVVPFIYGVVCGAIYNQLSNGGMNLSLTSLYVGYLLFLSLLLSFFTNYFSENGVLYNLLAVMLMDQVSRGRYETDG</sequence>
<dbReference type="HOGENOM" id="CLU_674039_0_0_9"/>
<keyword evidence="1" id="KW-0472">Membrane</keyword>
<evidence type="ECO:0000256" key="1">
    <source>
        <dbReference type="SAM" id="Phobius"/>
    </source>
</evidence>
<feature type="transmembrane region" description="Helical" evidence="1">
    <location>
        <begin position="237"/>
        <end position="258"/>
    </location>
</feature>
<dbReference type="InterPro" id="IPR002760">
    <property type="entry name" value="O_anti_polymase"/>
</dbReference>
<dbReference type="NCBIfam" id="TIGR04370">
    <property type="entry name" value="glyco_rpt_poly"/>
    <property type="match status" value="1"/>
</dbReference>
<feature type="transmembrane region" description="Helical" evidence="1">
    <location>
        <begin position="359"/>
        <end position="381"/>
    </location>
</feature>
<reference evidence="2 3" key="1">
    <citation type="journal article" date="2014" name="Genome Announc.">
        <title>Genome Sequence of Lactobacillus fabifermentans Strain T30PCM01, Isolated from Fermenting Grape Marc.</title>
        <authorList>
            <person name="Treu L."/>
            <person name="Vendramin V."/>
            <person name="Bovo B."/>
            <person name="Giacomini A."/>
            <person name="Corich V."/>
            <person name="Campanaro S."/>
        </authorList>
    </citation>
    <scope>NUCLEOTIDE SEQUENCE [LARGE SCALE GENOMIC DNA]</scope>
    <source>
        <strain evidence="2 3">T30PCM01</strain>
    </source>
</reference>
<keyword evidence="1" id="KW-0812">Transmembrane</keyword>
<dbReference type="STRING" id="1400520.LFAB_16130"/>
<gene>
    <name evidence="2" type="ORF">LFAB_16130</name>
</gene>
<organism evidence="2 3">
    <name type="scientific">Lactiplantibacillus fabifermentans T30PCM01</name>
    <dbReference type="NCBI Taxonomy" id="1400520"/>
    <lineage>
        <taxon>Bacteria</taxon>
        <taxon>Bacillati</taxon>
        <taxon>Bacillota</taxon>
        <taxon>Bacilli</taxon>
        <taxon>Lactobacillales</taxon>
        <taxon>Lactobacillaceae</taxon>
        <taxon>Lactiplantibacillus</taxon>
    </lineage>
</organism>
<feature type="transmembrane region" description="Helical" evidence="1">
    <location>
        <begin position="28"/>
        <end position="47"/>
    </location>
</feature>
<feature type="transmembrane region" description="Helical" evidence="1">
    <location>
        <begin position="98"/>
        <end position="119"/>
    </location>
</feature>
<feature type="transmembrane region" description="Helical" evidence="1">
    <location>
        <begin position="205"/>
        <end position="225"/>
    </location>
</feature>
<evidence type="ECO:0008006" key="4">
    <source>
        <dbReference type="Google" id="ProtNLM"/>
    </source>
</evidence>
<protein>
    <recommendedName>
        <fullName evidence="4">Oligosaccharide repeat unit polymerase</fullName>
    </recommendedName>
</protein>
<dbReference type="Proteomes" id="UP000019247">
    <property type="component" value="Unassembled WGS sequence"/>
</dbReference>
<keyword evidence="1" id="KW-1133">Transmembrane helix</keyword>
<evidence type="ECO:0000313" key="3">
    <source>
        <dbReference type="Proteomes" id="UP000019247"/>
    </source>
</evidence>
<comment type="caution">
    <text evidence="2">The sequence shown here is derived from an EMBL/GenBank/DDBJ whole genome shotgun (WGS) entry which is preliminary data.</text>
</comment>
<feature type="transmembrane region" description="Helical" evidence="1">
    <location>
        <begin position="167"/>
        <end position="193"/>
    </location>
</feature>
<feature type="transmembrane region" description="Helical" evidence="1">
    <location>
        <begin position="139"/>
        <end position="155"/>
    </location>
</feature>
<accession>W6T4D9</accession>
<dbReference type="Pfam" id="PF01901">
    <property type="entry name" value="O_anti_polymase"/>
    <property type="match status" value="1"/>
</dbReference>
<dbReference type="AlphaFoldDB" id="W6T4D9"/>
<feature type="transmembrane region" description="Helical" evidence="1">
    <location>
        <begin position="323"/>
        <end position="347"/>
    </location>
</feature>
<evidence type="ECO:0000313" key="2">
    <source>
        <dbReference type="EMBL" id="ETY72719.1"/>
    </source>
</evidence>
<proteinExistence type="predicted"/>
<feature type="transmembrane region" description="Helical" evidence="1">
    <location>
        <begin position="59"/>
        <end position="77"/>
    </location>
</feature>